<organism evidence="3 4">
    <name type="scientific">Etheostoma spectabile</name>
    <name type="common">orangethroat darter</name>
    <dbReference type="NCBI Taxonomy" id="54343"/>
    <lineage>
        <taxon>Eukaryota</taxon>
        <taxon>Metazoa</taxon>
        <taxon>Chordata</taxon>
        <taxon>Craniata</taxon>
        <taxon>Vertebrata</taxon>
        <taxon>Euteleostomi</taxon>
        <taxon>Actinopterygii</taxon>
        <taxon>Neopterygii</taxon>
        <taxon>Teleostei</taxon>
        <taxon>Neoteleostei</taxon>
        <taxon>Acanthomorphata</taxon>
        <taxon>Eupercaria</taxon>
        <taxon>Perciformes</taxon>
        <taxon>Percoidei</taxon>
        <taxon>Percidae</taxon>
        <taxon>Etheostomatinae</taxon>
        <taxon>Etheostoma</taxon>
    </lineage>
</organism>
<dbReference type="InterPro" id="IPR048366">
    <property type="entry name" value="TNP-like_GBD"/>
</dbReference>
<dbReference type="Proteomes" id="UP000327493">
    <property type="component" value="Chromosome 12"/>
</dbReference>
<keyword evidence="4" id="KW-1185">Reference proteome</keyword>
<dbReference type="Pfam" id="PF21789">
    <property type="entry name" value="TNP-like_RNaseH_C"/>
    <property type="match status" value="1"/>
</dbReference>
<dbReference type="AlphaFoldDB" id="A0A5J5D432"/>
<evidence type="ECO:0000259" key="1">
    <source>
        <dbReference type="Pfam" id="PF21788"/>
    </source>
</evidence>
<dbReference type="InterPro" id="IPR048367">
    <property type="entry name" value="TNP-like_RNaseH_C"/>
</dbReference>
<accession>A0A5J5D432</accession>
<gene>
    <name evidence="3" type="ORF">FQN60_016735</name>
</gene>
<dbReference type="Pfam" id="PF21788">
    <property type="entry name" value="TNP-like_GBD"/>
    <property type="match status" value="1"/>
</dbReference>
<name>A0A5J5D432_9PERO</name>
<evidence type="ECO:0000259" key="2">
    <source>
        <dbReference type="Pfam" id="PF21789"/>
    </source>
</evidence>
<sequence>MLKLLRNSFSTAGVLETEDGKQIRWQYIEELNKLQEKEGLRLSNKLKMAHINWRQQKMKVHLAAQLFSSSVADALEYCEQELNYPQFRGCAATVQFLRTVDATFDVLNSRNPFGKGLKAPIKPSTKGRARAILEKAESCLRGLKVKNKSNNLVYMHATQKKTPICGFIACSRSGINIYEDLVERPSAPCRYLLTYKLSQDHLELFFPAVRARGGFNNNPNARQFRGAYKRLLVRHQVKKGTGNCLLRDNTDILDSTPANANVACRVDVAPVEVLLTKDEIPTDFPDVDSLSEYKEAVISYITGFIVKKMKPRVTCMPCSLALTSDSAHPFLELKNRGGIQKPSAGIIAI</sequence>
<evidence type="ECO:0000313" key="4">
    <source>
        <dbReference type="Proteomes" id="UP000327493"/>
    </source>
</evidence>
<evidence type="ECO:0000313" key="3">
    <source>
        <dbReference type="EMBL" id="KAA8587873.1"/>
    </source>
</evidence>
<feature type="domain" description="Transposable element P transposase-like RNase H C-terminal" evidence="2">
    <location>
        <begin position="195"/>
        <end position="229"/>
    </location>
</feature>
<dbReference type="PANTHER" id="PTHR47577:SF2">
    <property type="entry name" value="THAP DOMAIN CONTAINING 9"/>
    <property type="match status" value="1"/>
</dbReference>
<proteinExistence type="predicted"/>
<feature type="domain" description="Transposable element P transposase-like GTP-binding insertion" evidence="1">
    <location>
        <begin position="1"/>
        <end position="120"/>
    </location>
</feature>
<dbReference type="EMBL" id="VOFY01000012">
    <property type="protein sequence ID" value="KAA8587873.1"/>
    <property type="molecule type" value="Genomic_DNA"/>
</dbReference>
<comment type="caution">
    <text evidence="3">The sequence shown here is derived from an EMBL/GenBank/DDBJ whole genome shotgun (WGS) entry which is preliminary data.</text>
</comment>
<reference evidence="3 4" key="1">
    <citation type="submission" date="2019-08" db="EMBL/GenBank/DDBJ databases">
        <title>A chromosome-level genome assembly, high-density linkage maps, and genome scans reveal the genomic architecture of hybrid incompatibilities underlying speciation via character displacement in darters (Percidae: Etheostominae).</title>
        <authorList>
            <person name="Moran R.L."/>
            <person name="Catchen J.M."/>
            <person name="Fuller R.C."/>
        </authorList>
    </citation>
    <scope>NUCLEOTIDE SEQUENCE [LARGE SCALE GENOMIC DNA]</scope>
    <source>
        <strain evidence="3">EspeVRDwgs_2016</strain>
        <tissue evidence="3">Muscle</tissue>
    </source>
</reference>
<dbReference type="PANTHER" id="PTHR47577">
    <property type="entry name" value="THAP DOMAIN-CONTAINING PROTEIN 6"/>
    <property type="match status" value="1"/>
</dbReference>
<protein>
    <submittedName>
        <fullName evidence="3">Uncharacterized protein</fullName>
    </submittedName>
</protein>